<dbReference type="PANTHER" id="PTHR32294:SF0">
    <property type="entry name" value="DNA POLYMERASE III SUBUNIT ALPHA"/>
    <property type="match status" value="1"/>
</dbReference>
<dbReference type="RefSeq" id="WP_005871198.1">
    <property type="nucleotide sequence ID" value="NZ_ACYG01000024.1"/>
</dbReference>
<gene>
    <name evidence="9" type="primary">dnaE</name>
    <name evidence="9" type="ORF">CAMGR0001_0475</name>
</gene>
<dbReference type="Pfam" id="PF17657">
    <property type="entry name" value="DNA_pol3_finger"/>
    <property type="match status" value="1"/>
</dbReference>
<dbReference type="InterPro" id="IPR016195">
    <property type="entry name" value="Pol/histidinol_Pase-like"/>
</dbReference>
<keyword evidence="10" id="KW-1185">Reference proteome</keyword>
<evidence type="ECO:0000256" key="4">
    <source>
        <dbReference type="ARBA" id="ARBA00022695"/>
    </source>
</evidence>
<reference evidence="9 10" key="1">
    <citation type="submission" date="2009-07" db="EMBL/GenBank/DDBJ databases">
        <authorList>
            <person name="Madupu R."/>
            <person name="Sebastian Y."/>
            <person name="Durkin A.S."/>
            <person name="Torralba M."/>
            <person name="Methe B."/>
            <person name="Sutton G.G."/>
            <person name="Strausberg R.L."/>
            <person name="Nelson K.E."/>
        </authorList>
    </citation>
    <scope>NUCLEOTIDE SEQUENCE [LARGE SCALE GENOMIC DNA]</scope>
    <source>
        <strain evidence="9 10">RM3268</strain>
    </source>
</reference>
<dbReference type="EC" id="2.7.7.7" evidence="1"/>
<dbReference type="InterPro" id="IPR004805">
    <property type="entry name" value="DnaE2/DnaE/PolC"/>
</dbReference>
<dbReference type="SUPFAM" id="SSF89550">
    <property type="entry name" value="PHP domain-like"/>
    <property type="match status" value="1"/>
</dbReference>
<dbReference type="GO" id="GO:0006260">
    <property type="term" value="P:DNA replication"/>
    <property type="evidence" value="ECO:0007669"/>
    <property type="project" value="UniProtKB-KW"/>
</dbReference>
<dbReference type="CDD" id="cd04485">
    <property type="entry name" value="DnaE_OBF"/>
    <property type="match status" value="2"/>
</dbReference>
<evidence type="ECO:0000313" key="10">
    <source>
        <dbReference type="Proteomes" id="UP000005709"/>
    </source>
</evidence>
<dbReference type="STRING" id="824.CGRAC_1865"/>
<dbReference type="Gene3D" id="3.20.20.140">
    <property type="entry name" value="Metal-dependent hydrolases"/>
    <property type="match status" value="1"/>
</dbReference>
<dbReference type="Gene3D" id="1.10.10.1600">
    <property type="entry name" value="Bacterial DNA polymerase III alpha subunit, thumb domain"/>
    <property type="match status" value="1"/>
</dbReference>
<dbReference type="InterPro" id="IPR004013">
    <property type="entry name" value="PHP_dom"/>
</dbReference>
<dbReference type="InterPro" id="IPR029460">
    <property type="entry name" value="DNAPol_HHH"/>
</dbReference>
<dbReference type="NCBIfam" id="TIGR00594">
    <property type="entry name" value="polc"/>
    <property type="match status" value="1"/>
</dbReference>
<dbReference type="eggNOG" id="COG0587">
    <property type="taxonomic scope" value="Bacteria"/>
</dbReference>
<dbReference type="EMBL" id="ACYG01000024">
    <property type="protein sequence ID" value="EEV17643.1"/>
    <property type="molecule type" value="Genomic_DNA"/>
</dbReference>
<evidence type="ECO:0000256" key="6">
    <source>
        <dbReference type="ARBA" id="ARBA00022932"/>
    </source>
</evidence>
<dbReference type="InterPro" id="IPR040982">
    <property type="entry name" value="DNA_pol3_finger"/>
</dbReference>
<comment type="catalytic activity">
    <reaction evidence="7">
        <text>DNA(n) + a 2'-deoxyribonucleoside 5'-triphosphate = DNA(n+1) + diphosphate</text>
        <dbReference type="Rhea" id="RHEA:22508"/>
        <dbReference type="Rhea" id="RHEA-COMP:17339"/>
        <dbReference type="Rhea" id="RHEA-COMP:17340"/>
        <dbReference type="ChEBI" id="CHEBI:33019"/>
        <dbReference type="ChEBI" id="CHEBI:61560"/>
        <dbReference type="ChEBI" id="CHEBI:173112"/>
        <dbReference type="EC" id="2.7.7.7"/>
    </reaction>
</comment>
<dbReference type="Pfam" id="PF14579">
    <property type="entry name" value="HHH_6"/>
    <property type="match status" value="1"/>
</dbReference>
<evidence type="ECO:0000256" key="2">
    <source>
        <dbReference type="ARBA" id="ARBA00019114"/>
    </source>
</evidence>
<proteinExistence type="predicted"/>
<keyword evidence="5" id="KW-0235">DNA replication</keyword>
<dbReference type="NCBIfam" id="NF004226">
    <property type="entry name" value="PRK05673.1"/>
    <property type="match status" value="1"/>
</dbReference>
<organism evidence="9 10">
    <name type="scientific">Campylobacter gracilis RM3268</name>
    <dbReference type="NCBI Taxonomy" id="553220"/>
    <lineage>
        <taxon>Bacteria</taxon>
        <taxon>Pseudomonadati</taxon>
        <taxon>Campylobacterota</taxon>
        <taxon>Epsilonproteobacteria</taxon>
        <taxon>Campylobacterales</taxon>
        <taxon>Campylobacteraceae</taxon>
        <taxon>Campylobacter</taxon>
    </lineage>
</organism>
<evidence type="ECO:0000256" key="5">
    <source>
        <dbReference type="ARBA" id="ARBA00022705"/>
    </source>
</evidence>
<dbReference type="Gene3D" id="1.10.150.870">
    <property type="match status" value="1"/>
</dbReference>
<dbReference type="Proteomes" id="UP000005709">
    <property type="component" value="Unassembled WGS sequence"/>
</dbReference>
<evidence type="ECO:0000313" key="9">
    <source>
        <dbReference type="EMBL" id="EEV17643.1"/>
    </source>
</evidence>
<sequence>MSDYTHLHLHTEYSLLDGANKVSELAELLQSRGTKACAITDHGNMFGAIDFYQTMKKHGIKPIIGIETYLHNHDDIGDKSDRQRYHLILLAKNETGYKNLMYLSSRAFLDGFYYYPRINKKILKEHSEGLICSSACLAGEVEFHLNRSERNLKRGAGGYEAAKKAALEYKEIFGEDFYLEIMRHGIGEQLNVDKDLIRLSREIGVKIIATNDAHYSRKDRAKAHDVYQCISMGKTINDGDRLKHVVSEFYVKSDEEMRRLFADIPEVIENTAEIVQKCNLKFAFDEKDYAPTPPNFKFTIEYAARLGLSLPQPDERYSFANDDFLFDHLCREGLKERLKFIDPAKHEIYRERLEKELAIIKNMHFSGYMVIVQDFINWAKDHDIPVGPGRGSAAGSICAYALRITDLDPIPYNLLFERFLNPSRISMPDIDVDFCQARRGEVIDYVIDQYGKFNVAQVATFGKLLARGVIRDVARVCDMPLSQADKMAKLIPDKLGITLTQAYDAEPKLKEFIDADPIAQQVWEFALGLEGLNRNAGMHAAGVVISNEPLWNKAPLFKQDKGEDARLVTQYTKNYLEDVDLIKFDFLGLKNLDVIDNAAKLVKRRYGRDIVWEEIDFNDRKTYETIQSGNTLGIFQIEGAGMQDLAMNLRPDRFEDIIAMISLYRPGPMDLIPDFIRIKHGELKASYIFPELKEILEPTYGIIVYQEQVMQIVQKVGGFSLGDADLVRRAMGKKDEKKLAHMREQYLSGAKELGFDVAKADELFDLIMKFASYGFNKSHAAAYSMITFQTAYLKTYYPAEFMAALLTSEEGNTDKISKYIDEASRLGIGLLPPSINQSLRGFSVVDDENSKSGTSIIYGLGAIKGVGAAAIENILELQSEAKFQSIDDFASRVDNFRVNKKVIESLIYAGAMDCLGKSRLAMIQNMENILEVMKKITEIKKDAASSLFGEDEDMTSGMSVSFVDTDKEFPQGEILKFEQQTVGVYLSGHPLDDYKEEIEGIDYTLSSAFSEIEGDSAEVLSVGRIEDLSTRMTKTGKKMGILNVLDLHGSFELAVFDNALKAIENLSPQERERPYAFMIKISKSAVGGAAYQLSFLSMMSLQNARDASFRPHAGVFLSENPLKAYAAQLGAIAHTKSNEFDELAGDEDASVKILCVGKIENVHTRTTKSGKQMANLTVLDLAGSFEMSAFGDICDAVTALTDAELERPMAFWARLSKNTSPYGGKFQIYLDEILTLDAAQNIDGYVPSKMRGFGGREREGFSGSNFGSGRNFGGERGGGYGSGNFTERRGSVAAEDPALKARKEREAQRKNAQDFEFELSLGELSREKIYKIYHLAFCDTALKNTKRLILRIRNGSEVLVYPTEYIVSDNFTEKVREIIAA</sequence>
<dbReference type="OrthoDB" id="9803237at2"/>
<comment type="caution">
    <text evidence="9">The sequence shown here is derived from an EMBL/GenBank/DDBJ whole genome shotgun (WGS) entry which is preliminary data.</text>
</comment>
<dbReference type="InterPro" id="IPR041931">
    <property type="entry name" value="DNA_pol3_alpha_thumb_dom"/>
</dbReference>
<evidence type="ECO:0000256" key="1">
    <source>
        <dbReference type="ARBA" id="ARBA00012417"/>
    </source>
</evidence>
<protein>
    <recommendedName>
        <fullName evidence="2">DNA polymerase III subunit alpha</fullName>
        <ecNumber evidence="1">2.7.7.7</ecNumber>
    </recommendedName>
</protein>
<evidence type="ECO:0000259" key="8">
    <source>
        <dbReference type="SMART" id="SM00481"/>
    </source>
</evidence>
<dbReference type="InterPro" id="IPR011708">
    <property type="entry name" value="DNA_pol3_alpha_NTPase_dom"/>
</dbReference>
<keyword evidence="4 9" id="KW-0548">Nucleotidyltransferase</keyword>
<dbReference type="CDD" id="cd12113">
    <property type="entry name" value="PHP_PolIIIA_DnaE3"/>
    <property type="match status" value="1"/>
</dbReference>
<dbReference type="Pfam" id="PF07733">
    <property type="entry name" value="DNA_pol3_alpha"/>
    <property type="match status" value="1"/>
</dbReference>
<dbReference type="GO" id="GO:0003887">
    <property type="term" value="F:DNA-directed DNA polymerase activity"/>
    <property type="evidence" value="ECO:0007669"/>
    <property type="project" value="UniProtKB-KW"/>
</dbReference>
<accession>C8PHM9</accession>
<name>C8PHM9_9BACT</name>
<dbReference type="InterPro" id="IPR003141">
    <property type="entry name" value="Pol/His_phosphatase_N"/>
</dbReference>
<keyword evidence="3 9" id="KW-0808">Transferase</keyword>
<dbReference type="PANTHER" id="PTHR32294">
    <property type="entry name" value="DNA POLYMERASE III SUBUNIT ALPHA"/>
    <property type="match status" value="1"/>
</dbReference>
<evidence type="ECO:0000256" key="3">
    <source>
        <dbReference type="ARBA" id="ARBA00022679"/>
    </source>
</evidence>
<feature type="domain" description="Polymerase/histidinol phosphatase N-terminal" evidence="8">
    <location>
        <begin position="5"/>
        <end position="72"/>
    </location>
</feature>
<evidence type="ECO:0000256" key="7">
    <source>
        <dbReference type="ARBA" id="ARBA00049244"/>
    </source>
</evidence>
<dbReference type="SMART" id="SM00481">
    <property type="entry name" value="POLIIIAc"/>
    <property type="match status" value="1"/>
</dbReference>
<keyword evidence="6" id="KW-0239">DNA-directed DNA polymerase</keyword>
<dbReference type="GO" id="GO:0008408">
    <property type="term" value="F:3'-5' exonuclease activity"/>
    <property type="evidence" value="ECO:0007669"/>
    <property type="project" value="InterPro"/>
</dbReference>
<dbReference type="Pfam" id="PF02811">
    <property type="entry name" value="PHP"/>
    <property type="match status" value="1"/>
</dbReference>